<protein>
    <submittedName>
        <fullName evidence="1">Uncharacterized protein</fullName>
    </submittedName>
</protein>
<gene>
    <name evidence="1" type="ORF">AFUS01_LOCUS20826</name>
</gene>
<name>A0A8J2P5X9_9HEXA</name>
<proteinExistence type="predicted"/>
<organism evidence="1 2">
    <name type="scientific">Allacma fusca</name>
    <dbReference type="NCBI Taxonomy" id="39272"/>
    <lineage>
        <taxon>Eukaryota</taxon>
        <taxon>Metazoa</taxon>
        <taxon>Ecdysozoa</taxon>
        <taxon>Arthropoda</taxon>
        <taxon>Hexapoda</taxon>
        <taxon>Collembola</taxon>
        <taxon>Symphypleona</taxon>
        <taxon>Sminthuridae</taxon>
        <taxon>Allacma</taxon>
    </lineage>
</organism>
<accession>A0A8J2P5X9</accession>
<feature type="non-terminal residue" evidence="1">
    <location>
        <position position="1"/>
    </location>
</feature>
<dbReference type="EMBL" id="CAJVCH010228533">
    <property type="protein sequence ID" value="CAG7732304.1"/>
    <property type="molecule type" value="Genomic_DNA"/>
</dbReference>
<evidence type="ECO:0000313" key="1">
    <source>
        <dbReference type="EMBL" id="CAG7732304.1"/>
    </source>
</evidence>
<reference evidence="1" key="1">
    <citation type="submission" date="2021-06" db="EMBL/GenBank/DDBJ databases">
        <authorList>
            <person name="Hodson N. C."/>
            <person name="Mongue J. A."/>
            <person name="Jaron S. K."/>
        </authorList>
    </citation>
    <scope>NUCLEOTIDE SEQUENCE</scope>
</reference>
<keyword evidence="2" id="KW-1185">Reference proteome</keyword>
<dbReference type="Proteomes" id="UP000708208">
    <property type="component" value="Unassembled WGS sequence"/>
</dbReference>
<comment type="caution">
    <text evidence="1">The sequence shown here is derived from an EMBL/GenBank/DDBJ whole genome shotgun (WGS) entry which is preliminary data.</text>
</comment>
<sequence length="8" mass="886">LEIGIVKD</sequence>
<evidence type="ECO:0000313" key="2">
    <source>
        <dbReference type="Proteomes" id="UP000708208"/>
    </source>
</evidence>